<keyword evidence="3" id="KW-1185">Reference proteome</keyword>
<evidence type="ECO:0000313" key="2">
    <source>
        <dbReference type="EMBL" id="NYD53474.1"/>
    </source>
</evidence>
<name>A0A7Y9ET57_9MICO</name>
<organism evidence="2 3">
    <name type="scientific">Microbacterium pseudoresistens</name>
    <dbReference type="NCBI Taxonomy" id="640634"/>
    <lineage>
        <taxon>Bacteria</taxon>
        <taxon>Bacillati</taxon>
        <taxon>Actinomycetota</taxon>
        <taxon>Actinomycetes</taxon>
        <taxon>Micrococcales</taxon>
        <taxon>Microbacteriaceae</taxon>
        <taxon>Microbacterium</taxon>
    </lineage>
</organism>
<dbReference type="Pfam" id="PF02720">
    <property type="entry name" value="DUF222"/>
    <property type="match status" value="1"/>
</dbReference>
<gene>
    <name evidence="2" type="ORF">BKA02_000529</name>
</gene>
<dbReference type="InterPro" id="IPR003870">
    <property type="entry name" value="DUF222"/>
</dbReference>
<dbReference type="InterPro" id="IPR003615">
    <property type="entry name" value="HNH_nuc"/>
</dbReference>
<proteinExistence type="predicted"/>
<reference evidence="2 3" key="1">
    <citation type="submission" date="2020-07" db="EMBL/GenBank/DDBJ databases">
        <title>Sequencing the genomes of 1000 actinobacteria strains.</title>
        <authorList>
            <person name="Klenk H.-P."/>
        </authorList>
    </citation>
    <scope>NUCLEOTIDE SEQUENCE [LARGE SCALE GENOMIC DNA]</scope>
    <source>
        <strain evidence="2 3">DSM 22185</strain>
    </source>
</reference>
<feature type="domain" description="DUF222" evidence="1">
    <location>
        <begin position="29"/>
        <end position="357"/>
    </location>
</feature>
<evidence type="ECO:0000259" key="1">
    <source>
        <dbReference type="Pfam" id="PF02720"/>
    </source>
</evidence>
<dbReference type="Proteomes" id="UP000552045">
    <property type="component" value="Unassembled WGS sequence"/>
</dbReference>
<dbReference type="EMBL" id="JACCBH010000001">
    <property type="protein sequence ID" value="NYD53474.1"/>
    <property type="molecule type" value="Genomic_DNA"/>
</dbReference>
<sequence length="443" mass="48100">MTTVSTIETDPQLVLLDRWVEVRRQIARLEGEAADLLAARGDLFEADVRQFPLHRDALRRSMIAEYSAEARMARGSVDIAFAESESLRTVFPAVRAALHEGRISLAHAREVLREGEVVRDAVREGVAAAESVGLYEAAALAVAEQESPSRTRARARQIATALVPDAVHERHAEAAAERTVTVRSLDDGLALLTAVLPEYAAIAIRDRLSEMARQIAHTDSADDPGPGPDAFLEAGEPIEEAGEPIEDVVAPRTLDQIRADLLTDLLLAAVPSAALGNGLGSIQGRVQVTVAATTLAGLDDRMAELDGHGPLHPDIARAIAGMDTGWTRLFIDQQGTITHTDTYSPNAAMKRHLRARDQHCRFPGCRMPAARCEIDHNHDHAKGGPTSLDNLSHFCHGHHVLKHPDIPPPARWTAGRLPDGSIRWISPHGRAYADPAPRRVMFV</sequence>
<dbReference type="Gene3D" id="1.10.30.50">
    <property type="match status" value="1"/>
</dbReference>
<dbReference type="RefSeq" id="WP_179431048.1">
    <property type="nucleotide sequence ID" value="NZ_BAABLC010000005.1"/>
</dbReference>
<evidence type="ECO:0000313" key="3">
    <source>
        <dbReference type="Proteomes" id="UP000552045"/>
    </source>
</evidence>
<protein>
    <recommendedName>
        <fullName evidence="1">DUF222 domain-containing protein</fullName>
    </recommendedName>
</protein>
<accession>A0A7Y9ET57</accession>
<dbReference type="AlphaFoldDB" id="A0A7Y9ET57"/>
<comment type="caution">
    <text evidence="2">The sequence shown here is derived from an EMBL/GenBank/DDBJ whole genome shotgun (WGS) entry which is preliminary data.</text>
</comment>
<dbReference type="CDD" id="cd00085">
    <property type="entry name" value="HNHc"/>
    <property type="match status" value="1"/>
</dbReference>